<reference evidence="1" key="1">
    <citation type="journal article" date="2023" name="G3 (Bethesda)">
        <title>A reference genome for the long-term kleptoplast-retaining sea slug Elysia crispata morphotype clarki.</title>
        <authorList>
            <person name="Eastman K.E."/>
            <person name="Pendleton A.L."/>
            <person name="Shaikh M.A."/>
            <person name="Suttiyut T."/>
            <person name="Ogas R."/>
            <person name="Tomko P."/>
            <person name="Gavelis G."/>
            <person name="Widhalm J.R."/>
            <person name="Wisecaver J.H."/>
        </authorList>
    </citation>
    <scope>NUCLEOTIDE SEQUENCE</scope>
    <source>
        <strain evidence="1">ECLA1</strain>
    </source>
</reference>
<dbReference type="EMBL" id="JAWDGP010006345">
    <property type="protein sequence ID" value="KAK3742718.1"/>
    <property type="molecule type" value="Genomic_DNA"/>
</dbReference>
<accession>A0AAE1CXV0</accession>
<dbReference type="AlphaFoldDB" id="A0AAE1CXV0"/>
<sequence length="74" mass="8686">MENWIRKIFGSDQFKECQEELLGNVPDFYRSVDLPLGVGSSTFRTAYRISRADHTVETSQKVVRSEENMDRWID</sequence>
<organism evidence="1 2">
    <name type="scientific">Elysia crispata</name>
    <name type="common">lettuce slug</name>
    <dbReference type="NCBI Taxonomy" id="231223"/>
    <lineage>
        <taxon>Eukaryota</taxon>
        <taxon>Metazoa</taxon>
        <taxon>Spiralia</taxon>
        <taxon>Lophotrochozoa</taxon>
        <taxon>Mollusca</taxon>
        <taxon>Gastropoda</taxon>
        <taxon>Heterobranchia</taxon>
        <taxon>Euthyneura</taxon>
        <taxon>Panpulmonata</taxon>
        <taxon>Sacoglossa</taxon>
        <taxon>Placobranchoidea</taxon>
        <taxon>Plakobranchidae</taxon>
        <taxon>Elysia</taxon>
    </lineage>
</organism>
<dbReference type="Proteomes" id="UP001283361">
    <property type="component" value="Unassembled WGS sequence"/>
</dbReference>
<comment type="caution">
    <text evidence="1">The sequence shown here is derived from an EMBL/GenBank/DDBJ whole genome shotgun (WGS) entry which is preliminary data.</text>
</comment>
<proteinExistence type="predicted"/>
<name>A0AAE1CXV0_9GAST</name>
<evidence type="ECO:0000313" key="2">
    <source>
        <dbReference type="Proteomes" id="UP001283361"/>
    </source>
</evidence>
<gene>
    <name evidence="1" type="ORF">RRG08_025660</name>
</gene>
<evidence type="ECO:0000313" key="1">
    <source>
        <dbReference type="EMBL" id="KAK3742718.1"/>
    </source>
</evidence>
<keyword evidence="2" id="KW-1185">Reference proteome</keyword>
<protein>
    <submittedName>
        <fullName evidence="1">Uncharacterized protein</fullName>
    </submittedName>
</protein>